<dbReference type="Proteomes" id="UP000515800">
    <property type="component" value="Chromosome"/>
</dbReference>
<dbReference type="AlphaFoldDB" id="A0A7G9T4Q9"/>
<name>A0A7G9T4Q9_9LACO</name>
<evidence type="ECO:0000313" key="1">
    <source>
        <dbReference type="EMBL" id="QNN75084.1"/>
    </source>
</evidence>
<protein>
    <submittedName>
        <fullName evidence="1">Uncharacterized protein</fullName>
    </submittedName>
</protein>
<dbReference type="KEGG" id="wdi:H9L19_06840"/>
<dbReference type="RefSeq" id="WP_187528919.1">
    <property type="nucleotide sequence ID" value="NZ_CP060724.1"/>
</dbReference>
<reference evidence="1 2" key="1">
    <citation type="submission" date="2020-08" db="EMBL/GenBank/DDBJ databases">
        <title>Genome sequence of Weissella diestrammenae KACC 16890T.</title>
        <authorList>
            <person name="Hyun D.-W."/>
            <person name="Bae J.-W."/>
        </authorList>
    </citation>
    <scope>NUCLEOTIDE SEQUENCE [LARGE SCALE GENOMIC DNA]</scope>
    <source>
        <strain evidence="1 2">KACC 16890</strain>
    </source>
</reference>
<accession>A0A7G9T4Q9</accession>
<evidence type="ECO:0000313" key="2">
    <source>
        <dbReference type="Proteomes" id="UP000515800"/>
    </source>
</evidence>
<keyword evidence="2" id="KW-1185">Reference proteome</keyword>
<gene>
    <name evidence="1" type="ORF">H9L19_06840</name>
</gene>
<organism evidence="1 2">
    <name type="scientific">Weissella diestrammenae</name>
    <dbReference type="NCBI Taxonomy" id="1162633"/>
    <lineage>
        <taxon>Bacteria</taxon>
        <taxon>Bacillati</taxon>
        <taxon>Bacillota</taxon>
        <taxon>Bacilli</taxon>
        <taxon>Lactobacillales</taxon>
        <taxon>Lactobacillaceae</taxon>
        <taxon>Weissella</taxon>
    </lineage>
</organism>
<dbReference type="EMBL" id="CP060724">
    <property type="protein sequence ID" value="QNN75084.1"/>
    <property type="molecule type" value="Genomic_DNA"/>
</dbReference>
<proteinExistence type="predicted"/>
<sequence>MLKKIVTFLDIAVDDRGNENEVERKETVRFVYTLRTLKLYEQRTGRRFFSDYNQALQAMSEYFTGFEKVNAEEVSQEQMMQILPLLSDEKINTFLIELLPVLFAETKDGVLVQSEVTADEAENSMWLMSLVNVEMFIEVFQMLSQHQTSKKKTTKSASKK</sequence>